<dbReference type="InterPro" id="IPR010982">
    <property type="entry name" value="Lambda_DNA-bd_dom_sf"/>
</dbReference>
<accession>A0ABN3L1T8</accession>
<dbReference type="Pfam" id="PF13560">
    <property type="entry name" value="HTH_31"/>
    <property type="match status" value="1"/>
</dbReference>
<keyword evidence="3" id="KW-1185">Reference proteome</keyword>
<reference evidence="2 3" key="1">
    <citation type="journal article" date="2019" name="Int. J. Syst. Evol. Microbiol.">
        <title>The Global Catalogue of Microorganisms (GCM) 10K type strain sequencing project: providing services to taxonomists for standard genome sequencing and annotation.</title>
        <authorList>
            <consortium name="The Broad Institute Genomics Platform"/>
            <consortium name="The Broad Institute Genome Sequencing Center for Infectious Disease"/>
            <person name="Wu L."/>
            <person name="Ma J."/>
        </authorList>
    </citation>
    <scope>NUCLEOTIDE SEQUENCE [LARGE SCALE GENOMIC DNA]</scope>
    <source>
        <strain evidence="2 3">JCM 5062</strain>
    </source>
</reference>
<dbReference type="CDD" id="cd00093">
    <property type="entry name" value="HTH_XRE"/>
    <property type="match status" value="1"/>
</dbReference>
<feature type="domain" description="HTH cro/C1-type" evidence="1">
    <location>
        <begin position="17"/>
        <end position="69"/>
    </location>
</feature>
<comment type="caution">
    <text evidence="2">The sequence shown here is derived from an EMBL/GenBank/DDBJ whole genome shotgun (WGS) entry which is preliminary data.</text>
</comment>
<sequence>MRGMTTNLTIGERVAWYRRRRGMSQEVLAGLVGRTVDWLSKAENNRLELDRLSVIKSLADALDVSLGDLIAEPTLLEWTADSGTRTVPALRSALMNYRQLTPLLGVTTEGEPTPLDELRSSVAEVWDAYQDSRYGFATRRLPLLLADALIAAQAYEGREREQAHELTAMTYQGAAMVLTKLGETDLAWIAADRGLAAAQQSGNSVVTGSLFRSVAHCLLSNGRFDAAVQLVGDAGEYLRPGLDDATPEFLSIYGTLFLAGSMAAARAEDRGTTRDFLGQADRAARQLGHDANHVWTAFGPTNVAIHRVATAAELGDMQVAVDLGPQIDTSGLPTERRTRHNLEVARALSAHNRMDDAMAKILEAETWAPEQVRSHYLARELVLTWVRNQRGRPSRTLTALADRLHVV</sequence>
<dbReference type="InterPro" id="IPR011990">
    <property type="entry name" value="TPR-like_helical_dom_sf"/>
</dbReference>
<name>A0ABN3L1T8_9ACTN</name>
<protein>
    <submittedName>
        <fullName evidence="2">Helix-turn-helix transcriptional regulator</fullName>
    </submittedName>
</protein>
<evidence type="ECO:0000313" key="3">
    <source>
        <dbReference type="Proteomes" id="UP001499942"/>
    </source>
</evidence>
<dbReference type="PROSITE" id="PS50943">
    <property type="entry name" value="HTH_CROC1"/>
    <property type="match status" value="1"/>
</dbReference>
<evidence type="ECO:0000313" key="2">
    <source>
        <dbReference type="EMBL" id="GAA2476273.1"/>
    </source>
</evidence>
<proteinExistence type="predicted"/>
<dbReference type="EMBL" id="BAAASR010000002">
    <property type="protein sequence ID" value="GAA2476273.1"/>
    <property type="molecule type" value="Genomic_DNA"/>
</dbReference>
<dbReference type="Proteomes" id="UP001499942">
    <property type="component" value="Unassembled WGS sequence"/>
</dbReference>
<dbReference type="Gene3D" id="1.10.260.40">
    <property type="entry name" value="lambda repressor-like DNA-binding domains"/>
    <property type="match status" value="1"/>
</dbReference>
<dbReference type="SUPFAM" id="SSF47413">
    <property type="entry name" value="lambda repressor-like DNA-binding domains"/>
    <property type="match status" value="1"/>
</dbReference>
<dbReference type="InterPro" id="IPR001387">
    <property type="entry name" value="Cro/C1-type_HTH"/>
</dbReference>
<dbReference type="SUPFAM" id="SSF48452">
    <property type="entry name" value="TPR-like"/>
    <property type="match status" value="1"/>
</dbReference>
<gene>
    <name evidence="2" type="ORF">GCM10010393_02750</name>
</gene>
<organism evidence="2 3">
    <name type="scientific">Streptomyces gobitricini</name>
    <dbReference type="NCBI Taxonomy" id="68211"/>
    <lineage>
        <taxon>Bacteria</taxon>
        <taxon>Bacillati</taxon>
        <taxon>Actinomycetota</taxon>
        <taxon>Actinomycetes</taxon>
        <taxon>Kitasatosporales</taxon>
        <taxon>Streptomycetaceae</taxon>
        <taxon>Streptomyces</taxon>
    </lineage>
</organism>
<evidence type="ECO:0000259" key="1">
    <source>
        <dbReference type="PROSITE" id="PS50943"/>
    </source>
</evidence>
<dbReference type="SMART" id="SM00530">
    <property type="entry name" value="HTH_XRE"/>
    <property type="match status" value="1"/>
</dbReference>